<evidence type="ECO:0000313" key="4">
    <source>
        <dbReference type="EMBL" id="HGL40287.1"/>
    </source>
</evidence>
<dbReference type="Pfam" id="PF00571">
    <property type="entry name" value="CBS"/>
    <property type="match status" value="2"/>
</dbReference>
<sequence length="187" mass="20368">MQRPCDLGIVGKGYQVVERLIAVSGEEEAGASVPKMSVGEIMLRVGNVVDAGITVREAAILMDRLDTGYLLVKSEDKLVGIFTERDAVRRVLATGLDHSRTKVADVMSFPVIGVSPETSVEDAVVLMAMHGFRRLPVVSKEGKLEGVVTITEAARALASMQKTIEELFHQLLRVVKTDEETKKPMYG</sequence>
<dbReference type="EMBL" id="DTCM01000014">
    <property type="protein sequence ID" value="HGL40287.1"/>
    <property type="molecule type" value="Genomic_DNA"/>
</dbReference>
<feature type="domain" description="CBS" evidence="3">
    <location>
        <begin position="42"/>
        <end position="98"/>
    </location>
</feature>
<feature type="domain" description="CBS" evidence="3">
    <location>
        <begin position="107"/>
        <end position="166"/>
    </location>
</feature>
<evidence type="ECO:0000313" key="5">
    <source>
        <dbReference type="EMBL" id="HGN89818.1"/>
    </source>
</evidence>
<evidence type="ECO:0000313" key="6">
    <source>
        <dbReference type="EMBL" id="HHN52494.1"/>
    </source>
</evidence>
<dbReference type="PANTHER" id="PTHR43080:SF2">
    <property type="entry name" value="CBS DOMAIN-CONTAINING PROTEIN"/>
    <property type="match status" value="1"/>
</dbReference>
<dbReference type="InterPro" id="IPR046342">
    <property type="entry name" value="CBS_dom_sf"/>
</dbReference>
<evidence type="ECO:0000256" key="2">
    <source>
        <dbReference type="PROSITE-ProRule" id="PRU00703"/>
    </source>
</evidence>
<comment type="caution">
    <text evidence="5">The sequence shown here is derived from an EMBL/GenBank/DDBJ whole genome shotgun (WGS) entry which is preliminary data.</text>
</comment>
<dbReference type="InterPro" id="IPR000644">
    <property type="entry name" value="CBS_dom"/>
</dbReference>
<evidence type="ECO:0000259" key="3">
    <source>
        <dbReference type="PROSITE" id="PS51371"/>
    </source>
</evidence>
<proteinExistence type="predicted"/>
<dbReference type="PANTHER" id="PTHR43080">
    <property type="entry name" value="CBS DOMAIN-CONTAINING PROTEIN CBSX3, MITOCHONDRIAL"/>
    <property type="match status" value="1"/>
</dbReference>
<gene>
    <name evidence="6" type="ORF">ENM30_04180</name>
    <name evidence="5" type="ORF">ENT82_01640</name>
    <name evidence="4" type="ORF">ENU43_01270</name>
</gene>
<dbReference type="PROSITE" id="PS51371">
    <property type="entry name" value="CBS"/>
    <property type="match status" value="2"/>
</dbReference>
<dbReference type="SUPFAM" id="SSF54631">
    <property type="entry name" value="CBS-domain pair"/>
    <property type="match status" value="1"/>
</dbReference>
<accession>A0A7C4E0C0</accession>
<protein>
    <submittedName>
        <fullName evidence="5">CBS domain-containing protein</fullName>
    </submittedName>
</protein>
<organism evidence="5">
    <name type="scientific">Caldiarchaeum subterraneum</name>
    <dbReference type="NCBI Taxonomy" id="311458"/>
    <lineage>
        <taxon>Archaea</taxon>
        <taxon>Nitrososphaerota</taxon>
        <taxon>Candidatus Caldarchaeales</taxon>
        <taxon>Candidatus Caldarchaeaceae</taxon>
        <taxon>Candidatus Caldarchaeum</taxon>
    </lineage>
</organism>
<dbReference type="EMBL" id="DRXG01000092">
    <property type="protein sequence ID" value="HHN52494.1"/>
    <property type="molecule type" value="Genomic_DNA"/>
</dbReference>
<reference evidence="5" key="1">
    <citation type="journal article" date="2020" name="mSystems">
        <title>Genome- and Community-Level Interaction Insights into Carbon Utilization and Element Cycling Functions of Hydrothermarchaeota in Hydrothermal Sediment.</title>
        <authorList>
            <person name="Zhou Z."/>
            <person name="Liu Y."/>
            <person name="Xu W."/>
            <person name="Pan J."/>
            <person name="Luo Z.H."/>
            <person name="Li M."/>
        </authorList>
    </citation>
    <scope>NUCLEOTIDE SEQUENCE [LARGE SCALE GENOMIC DNA]</scope>
    <source>
        <strain evidence="6">SpSt-1073</strain>
        <strain evidence="5">SpSt-613</strain>
        <strain evidence="4">SpSt-669</strain>
    </source>
</reference>
<keyword evidence="1 2" id="KW-0129">CBS domain</keyword>
<name>A0A7C4E0C0_CALS0</name>
<dbReference type="EMBL" id="DTAD01000017">
    <property type="protein sequence ID" value="HGN89818.1"/>
    <property type="molecule type" value="Genomic_DNA"/>
</dbReference>
<dbReference type="AlphaFoldDB" id="A0A7C4E0C0"/>
<dbReference type="SMART" id="SM00116">
    <property type="entry name" value="CBS"/>
    <property type="match status" value="2"/>
</dbReference>
<evidence type="ECO:0000256" key="1">
    <source>
        <dbReference type="ARBA" id="ARBA00023122"/>
    </source>
</evidence>
<dbReference type="InterPro" id="IPR051257">
    <property type="entry name" value="Diverse_CBS-Domain"/>
</dbReference>
<dbReference type="Gene3D" id="3.10.580.10">
    <property type="entry name" value="CBS-domain"/>
    <property type="match status" value="1"/>
</dbReference>